<dbReference type="RefSeq" id="WP_254153105.1">
    <property type="nucleotide sequence ID" value="NZ_JAHESD010000012.1"/>
</dbReference>
<proteinExistence type="predicted"/>
<reference evidence="1 2" key="1">
    <citation type="submission" date="2021-05" db="EMBL/GenBank/DDBJ databases">
        <title>A Polyphasic approach of four new species of the genus Ohtaekwangia: Ohtaekwangia histidinii sp. nov., Ohtaekwangia cretensis sp. nov., Ohtaekwangia indiensis sp. nov., Ohtaekwangia reichenbachii sp. nov. from diverse environment.</title>
        <authorList>
            <person name="Octaviana S."/>
        </authorList>
    </citation>
    <scope>NUCLEOTIDE SEQUENCE [LARGE SCALE GENOMIC DNA]</scope>
    <source>
        <strain evidence="1 2">PWU20</strain>
    </source>
</reference>
<gene>
    <name evidence="1" type="ORF">KK060_07600</name>
</gene>
<protein>
    <submittedName>
        <fullName evidence="1">TerB family tellurite resistance protein</fullName>
    </submittedName>
</protein>
<organism evidence="1 2">
    <name type="scientific">Chryseosolibacter indicus</name>
    <dbReference type="NCBI Taxonomy" id="2782351"/>
    <lineage>
        <taxon>Bacteria</taxon>
        <taxon>Pseudomonadati</taxon>
        <taxon>Bacteroidota</taxon>
        <taxon>Cytophagia</taxon>
        <taxon>Cytophagales</taxon>
        <taxon>Chryseotaleaceae</taxon>
        <taxon>Chryseosolibacter</taxon>
    </lineage>
</organism>
<dbReference type="CDD" id="cd07177">
    <property type="entry name" value="terB_like"/>
    <property type="match status" value="1"/>
</dbReference>
<accession>A0ABS5VQK2</accession>
<dbReference type="InterPro" id="IPR029024">
    <property type="entry name" value="TerB-like"/>
</dbReference>
<comment type="caution">
    <text evidence="1">The sequence shown here is derived from an EMBL/GenBank/DDBJ whole genome shotgun (WGS) entry which is preliminary data.</text>
</comment>
<dbReference type="SUPFAM" id="SSF158682">
    <property type="entry name" value="TerB-like"/>
    <property type="match status" value="1"/>
</dbReference>
<evidence type="ECO:0000313" key="2">
    <source>
        <dbReference type="Proteomes" id="UP000772618"/>
    </source>
</evidence>
<sequence>MQPLAHLKLLVQLAKVDGKVAEREKNFIINLGRANGIYPDQIIPVFEQEEEIAIPVNLDANAKFQCLYDLVQLMKIDERMYQEEIRFCADIATRLGYKKEVMFDLLLRVKTFMSESELINLKRITENFLKN</sequence>
<dbReference type="Gene3D" id="1.10.3680.10">
    <property type="entry name" value="TerB-like"/>
    <property type="match status" value="1"/>
</dbReference>
<keyword evidence="2" id="KW-1185">Reference proteome</keyword>
<evidence type="ECO:0000313" key="1">
    <source>
        <dbReference type="EMBL" id="MBT1703139.1"/>
    </source>
</evidence>
<dbReference type="Proteomes" id="UP000772618">
    <property type="component" value="Unassembled WGS sequence"/>
</dbReference>
<name>A0ABS5VQK2_9BACT</name>
<dbReference type="EMBL" id="JAHESD010000012">
    <property type="protein sequence ID" value="MBT1703139.1"/>
    <property type="molecule type" value="Genomic_DNA"/>
</dbReference>